<feature type="domain" description="DUF6802" evidence="2">
    <location>
        <begin position="87"/>
        <end position="140"/>
    </location>
</feature>
<sequence>MDEAIGLGGDWWDDPSAGLGCAGFGGGADFGGDFGGAGGFGEGVPDLLDKIAGLAGERLEIADGSSGGLLFTVGGVEYQISDSADGQTATFADDRGITILSDLDGDGRVDYVSDVTFEGQWSAWRWSEGPEGGPHDTPQDESARGSRLGSWGSPDAWTRRVSTHDEPPASPQLRSGQEGQGQQREAPGGFHRDPAGDELENPEGAGGSGSGQHSWQGDLWECVESGRWG</sequence>
<name>A0A364V848_9CORY</name>
<comment type="caution">
    <text evidence="3">The sequence shown here is derived from an EMBL/GenBank/DDBJ whole genome shotgun (WGS) entry which is preliminary data.</text>
</comment>
<evidence type="ECO:0000256" key="1">
    <source>
        <dbReference type="SAM" id="MobiDB-lite"/>
    </source>
</evidence>
<dbReference type="EMBL" id="PHQP01000129">
    <property type="protein sequence ID" value="RAV32840.1"/>
    <property type="molecule type" value="Genomic_DNA"/>
</dbReference>
<organism evidence="3 4">
    <name type="scientific">Corynebacterium heidelbergense</name>
    <dbReference type="NCBI Taxonomy" id="2055947"/>
    <lineage>
        <taxon>Bacteria</taxon>
        <taxon>Bacillati</taxon>
        <taxon>Actinomycetota</taxon>
        <taxon>Actinomycetes</taxon>
        <taxon>Mycobacteriales</taxon>
        <taxon>Corynebacteriaceae</taxon>
        <taxon>Corynebacterium</taxon>
    </lineage>
</organism>
<gene>
    <name evidence="3" type="ORF">CWC39_10175</name>
</gene>
<dbReference type="Proteomes" id="UP000251047">
    <property type="component" value="Unassembled WGS sequence"/>
</dbReference>
<feature type="region of interest" description="Disordered" evidence="1">
    <location>
        <begin position="125"/>
        <end position="229"/>
    </location>
</feature>
<evidence type="ECO:0000313" key="4">
    <source>
        <dbReference type="Proteomes" id="UP000251047"/>
    </source>
</evidence>
<evidence type="ECO:0000259" key="2">
    <source>
        <dbReference type="Pfam" id="PF20615"/>
    </source>
</evidence>
<dbReference type="RefSeq" id="WP_112770342.1">
    <property type="nucleotide sequence ID" value="NZ_CP063191.1"/>
</dbReference>
<feature type="compositionally biased region" description="Low complexity" evidence="1">
    <location>
        <begin position="172"/>
        <end position="189"/>
    </location>
</feature>
<dbReference type="AlphaFoldDB" id="A0A364V848"/>
<dbReference type="InterPro" id="IPR046543">
    <property type="entry name" value="DUF6802"/>
</dbReference>
<evidence type="ECO:0000313" key="3">
    <source>
        <dbReference type="EMBL" id="RAV32840.1"/>
    </source>
</evidence>
<proteinExistence type="predicted"/>
<dbReference type="Pfam" id="PF20615">
    <property type="entry name" value="DUF6802"/>
    <property type="match status" value="1"/>
</dbReference>
<feature type="compositionally biased region" description="Basic and acidic residues" evidence="1">
    <location>
        <begin position="133"/>
        <end position="144"/>
    </location>
</feature>
<reference evidence="3 4" key="1">
    <citation type="journal article" date="2018" name="Syst. Appl. Microbiol.">
        <title>Corynebacterium heidelbergense sp. nov., isolated from the preen glands of Egyptian geese (Alopochen aegyptiacus).</title>
        <authorList>
            <person name="Braun M.S."/>
            <person name="Wang E."/>
            <person name="Zimmermann S."/>
            <person name="Wink M."/>
        </authorList>
    </citation>
    <scope>NUCLEOTIDE SEQUENCE [LARGE SCALE GENOMIC DNA]</scope>
    <source>
        <strain evidence="3 4">DSM 104638</strain>
    </source>
</reference>
<dbReference type="OrthoDB" id="4411139at2"/>
<accession>A0A364V848</accession>
<protein>
    <recommendedName>
        <fullName evidence="2">DUF6802 domain-containing protein</fullName>
    </recommendedName>
</protein>